<feature type="transmembrane region" description="Helical" evidence="2">
    <location>
        <begin position="20"/>
        <end position="42"/>
    </location>
</feature>
<name>A0A4S8LAA0_DENBC</name>
<reference evidence="3 4" key="1">
    <citation type="journal article" date="2019" name="Nat. Ecol. Evol.">
        <title>Megaphylogeny resolves global patterns of mushroom evolution.</title>
        <authorList>
            <person name="Varga T."/>
            <person name="Krizsan K."/>
            <person name="Foldi C."/>
            <person name="Dima B."/>
            <person name="Sanchez-Garcia M."/>
            <person name="Sanchez-Ramirez S."/>
            <person name="Szollosi G.J."/>
            <person name="Szarkandi J.G."/>
            <person name="Papp V."/>
            <person name="Albert L."/>
            <person name="Andreopoulos W."/>
            <person name="Angelini C."/>
            <person name="Antonin V."/>
            <person name="Barry K.W."/>
            <person name="Bougher N.L."/>
            <person name="Buchanan P."/>
            <person name="Buyck B."/>
            <person name="Bense V."/>
            <person name="Catcheside P."/>
            <person name="Chovatia M."/>
            <person name="Cooper J."/>
            <person name="Damon W."/>
            <person name="Desjardin D."/>
            <person name="Finy P."/>
            <person name="Geml J."/>
            <person name="Haridas S."/>
            <person name="Hughes K."/>
            <person name="Justo A."/>
            <person name="Karasinski D."/>
            <person name="Kautmanova I."/>
            <person name="Kiss B."/>
            <person name="Kocsube S."/>
            <person name="Kotiranta H."/>
            <person name="LaButti K.M."/>
            <person name="Lechner B.E."/>
            <person name="Liimatainen K."/>
            <person name="Lipzen A."/>
            <person name="Lukacs Z."/>
            <person name="Mihaltcheva S."/>
            <person name="Morgado L.N."/>
            <person name="Niskanen T."/>
            <person name="Noordeloos M.E."/>
            <person name="Ohm R.A."/>
            <person name="Ortiz-Santana B."/>
            <person name="Ovrebo C."/>
            <person name="Racz N."/>
            <person name="Riley R."/>
            <person name="Savchenko A."/>
            <person name="Shiryaev A."/>
            <person name="Soop K."/>
            <person name="Spirin V."/>
            <person name="Szebenyi C."/>
            <person name="Tomsovsky M."/>
            <person name="Tulloss R.E."/>
            <person name="Uehling J."/>
            <person name="Grigoriev I.V."/>
            <person name="Vagvolgyi C."/>
            <person name="Papp T."/>
            <person name="Martin F.M."/>
            <person name="Miettinen O."/>
            <person name="Hibbett D.S."/>
            <person name="Nagy L.G."/>
        </authorList>
    </citation>
    <scope>NUCLEOTIDE SEQUENCE [LARGE SCALE GENOMIC DNA]</scope>
    <source>
        <strain evidence="3 4">CBS 962.96</strain>
    </source>
</reference>
<feature type="transmembrane region" description="Helical" evidence="2">
    <location>
        <begin position="230"/>
        <end position="254"/>
    </location>
</feature>
<dbReference type="Proteomes" id="UP000297245">
    <property type="component" value="Unassembled WGS sequence"/>
</dbReference>
<keyword evidence="2" id="KW-1133">Transmembrane helix</keyword>
<proteinExistence type="predicted"/>
<protein>
    <submittedName>
        <fullName evidence="3">Uncharacterized protein</fullName>
    </submittedName>
</protein>
<keyword evidence="4" id="KW-1185">Reference proteome</keyword>
<evidence type="ECO:0000256" key="1">
    <source>
        <dbReference type="SAM" id="MobiDB-lite"/>
    </source>
</evidence>
<feature type="transmembrane region" description="Helical" evidence="2">
    <location>
        <begin position="266"/>
        <end position="286"/>
    </location>
</feature>
<accession>A0A4S8LAA0</accession>
<dbReference type="AlphaFoldDB" id="A0A4S8LAA0"/>
<organism evidence="3 4">
    <name type="scientific">Dendrothele bispora (strain CBS 962.96)</name>
    <dbReference type="NCBI Taxonomy" id="1314807"/>
    <lineage>
        <taxon>Eukaryota</taxon>
        <taxon>Fungi</taxon>
        <taxon>Dikarya</taxon>
        <taxon>Basidiomycota</taxon>
        <taxon>Agaricomycotina</taxon>
        <taxon>Agaricomycetes</taxon>
        <taxon>Agaricomycetidae</taxon>
        <taxon>Agaricales</taxon>
        <taxon>Agaricales incertae sedis</taxon>
        <taxon>Dendrothele</taxon>
    </lineage>
</organism>
<dbReference type="OrthoDB" id="2744793at2759"/>
<gene>
    <name evidence="3" type="ORF">K435DRAFT_970607</name>
</gene>
<evidence type="ECO:0000313" key="4">
    <source>
        <dbReference type="Proteomes" id="UP000297245"/>
    </source>
</evidence>
<sequence length="361" mass="40071">MSVPGQDKTVAYLGKFVVQTAVQLGLYGVYTTFSGISIYFFIARGGLRRSKARLALLLITILMLINSTADMILNIVFMLRLIPMSISMLMSHGSTDGVGAGTSDVRSLQEIRTGFVCIERFNFLVSEAIIVWRAWVLFPHNRIVRTILGICLLGSYATVLVDTGLLVPRILRFPPQSDPFDGRAEFLLVTLPVLGTTIVATALISYKAWYHRKEIRSNLSMSINSGTTQVGRVLWFLVVSGLVYSTFWFAFAMISVAGGDWERISYQIYFSAMPLVSALFPSLIILQEAANQSRTETRSTMAATTGRTAQSMRFASRPTETVTSHPHSRTEQIEVDLTSIASSRKHEAGHYHHFDSLHTAV</sequence>
<evidence type="ECO:0000313" key="3">
    <source>
        <dbReference type="EMBL" id="THU85669.1"/>
    </source>
</evidence>
<keyword evidence="2" id="KW-0812">Transmembrane</keyword>
<keyword evidence="2" id="KW-0472">Membrane</keyword>
<evidence type="ECO:0000256" key="2">
    <source>
        <dbReference type="SAM" id="Phobius"/>
    </source>
</evidence>
<feature type="transmembrane region" description="Helical" evidence="2">
    <location>
        <begin position="186"/>
        <end position="209"/>
    </location>
</feature>
<feature type="compositionally biased region" description="Polar residues" evidence="1">
    <location>
        <begin position="296"/>
        <end position="325"/>
    </location>
</feature>
<feature type="transmembrane region" description="Helical" evidence="2">
    <location>
        <begin position="54"/>
        <end position="82"/>
    </location>
</feature>
<feature type="region of interest" description="Disordered" evidence="1">
    <location>
        <begin position="296"/>
        <end position="331"/>
    </location>
</feature>
<dbReference type="EMBL" id="ML179535">
    <property type="protein sequence ID" value="THU85669.1"/>
    <property type="molecule type" value="Genomic_DNA"/>
</dbReference>